<feature type="transmembrane region" description="Helical" evidence="1">
    <location>
        <begin position="14"/>
        <end position="37"/>
    </location>
</feature>
<accession>A0AAX6DW80</accession>
<sequence>MNMGIWEGCAPAEFATYFGFIFIIFSIGCLKCMETIYICRICLGLNKRWMFMVGCVSKVCGVWTIYSLLI</sequence>
<protein>
    <recommendedName>
        <fullName evidence="4">NADH dehydrogenase subunit 1</fullName>
    </recommendedName>
</protein>
<organism evidence="2 3">
    <name type="scientific">Iris pallida</name>
    <name type="common">Sweet iris</name>
    <dbReference type="NCBI Taxonomy" id="29817"/>
    <lineage>
        <taxon>Eukaryota</taxon>
        <taxon>Viridiplantae</taxon>
        <taxon>Streptophyta</taxon>
        <taxon>Embryophyta</taxon>
        <taxon>Tracheophyta</taxon>
        <taxon>Spermatophyta</taxon>
        <taxon>Magnoliopsida</taxon>
        <taxon>Liliopsida</taxon>
        <taxon>Asparagales</taxon>
        <taxon>Iridaceae</taxon>
        <taxon>Iridoideae</taxon>
        <taxon>Irideae</taxon>
        <taxon>Iris</taxon>
    </lineage>
</organism>
<keyword evidence="1" id="KW-0812">Transmembrane</keyword>
<evidence type="ECO:0008006" key="4">
    <source>
        <dbReference type="Google" id="ProtNLM"/>
    </source>
</evidence>
<reference evidence="2" key="1">
    <citation type="journal article" date="2023" name="GigaByte">
        <title>Genome assembly of the bearded iris, Iris pallida Lam.</title>
        <authorList>
            <person name="Bruccoleri R.E."/>
            <person name="Oakeley E.J."/>
            <person name="Faust A.M.E."/>
            <person name="Altorfer M."/>
            <person name="Dessus-Babus S."/>
            <person name="Burckhardt D."/>
            <person name="Oertli M."/>
            <person name="Naumann U."/>
            <person name="Petersen F."/>
            <person name="Wong J."/>
        </authorList>
    </citation>
    <scope>NUCLEOTIDE SEQUENCE</scope>
    <source>
        <strain evidence="2">GSM-AAB239-AS_SAM_17_03QT</strain>
    </source>
</reference>
<keyword evidence="1" id="KW-0472">Membrane</keyword>
<reference evidence="2" key="2">
    <citation type="submission" date="2023-04" db="EMBL/GenBank/DDBJ databases">
        <authorList>
            <person name="Bruccoleri R.E."/>
            <person name="Oakeley E.J."/>
            <person name="Faust A.-M."/>
            <person name="Dessus-Babus S."/>
            <person name="Altorfer M."/>
            <person name="Burckhardt D."/>
            <person name="Oertli M."/>
            <person name="Naumann U."/>
            <person name="Petersen F."/>
            <person name="Wong J."/>
        </authorList>
    </citation>
    <scope>NUCLEOTIDE SEQUENCE</scope>
    <source>
        <strain evidence="2">GSM-AAB239-AS_SAM_17_03QT</strain>
        <tissue evidence="2">Leaf</tissue>
    </source>
</reference>
<evidence type="ECO:0000313" key="2">
    <source>
        <dbReference type="EMBL" id="KAJ6796062.1"/>
    </source>
</evidence>
<dbReference type="AlphaFoldDB" id="A0AAX6DW80"/>
<name>A0AAX6DW80_IRIPA</name>
<evidence type="ECO:0000313" key="3">
    <source>
        <dbReference type="Proteomes" id="UP001140949"/>
    </source>
</evidence>
<proteinExistence type="predicted"/>
<gene>
    <name evidence="2" type="ORF">M6B38_221675</name>
</gene>
<dbReference type="Proteomes" id="UP001140949">
    <property type="component" value="Unassembled WGS sequence"/>
</dbReference>
<comment type="caution">
    <text evidence="2">The sequence shown here is derived from an EMBL/GenBank/DDBJ whole genome shotgun (WGS) entry which is preliminary data.</text>
</comment>
<keyword evidence="1" id="KW-1133">Transmembrane helix</keyword>
<feature type="transmembrane region" description="Helical" evidence="1">
    <location>
        <begin position="49"/>
        <end position="69"/>
    </location>
</feature>
<keyword evidence="3" id="KW-1185">Reference proteome</keyword>
<dbReference type="EMBL" id="JANAVB010041420">
    <property type="protein sequence ID" value="KAJ6796062.1"/>
    <property type="molecule type" value="Genomic_DNA"/>
</dbReference>
<evidence type="ECO:0000256" key="1">
    <source>
        <dbReference type="SAM" id="Phobius"/>
    </source>
</evidence>